<dbReference type="Proteomes" id="UP000000268">
    <property type="component" value="Chromosome"/>
</dbReference>
<dbReference type="HOGENOM" id="CLU_2393068_0_0_3"/>
<protein>
    <submittedName>
        <fullName evidence="1">Uncharacterized protein</fullName>
    </submittedName>
</protein>
<gene>
    <name evidence="1" type="ordered locus">AM1_0316</name>
</gene>
<dbReference type="AlphaFoldDB" id="B0C9U2"/>
<dbReference type="EMBL" id="CP000828">
    <property type="protein sequence ID" value="ABW25382.1"/>
    <property type="molecule type" value="Genomic_DNA"/>
</dbReference>
<keyword evidence="2" id="KW-1185">Reference proteome</keyword>
<sequence>MRERIQRYNIVCGVVNSETSGYHETITQFYLKVIVYFLEQHDVSQSIDQLAESLIQAWGNRNLPLSYYSKDRLMSKEARQHWVEPDLARMPGA</sequence>
<dbReference type="STRING" id="329726.AM1_0316"/>
<proteinExistence type="predicted"/>
<evidence type="ECO:0000313" key="1">
    <source>
        <dbReference type="EMBL" id="ABW25382.1"/>
    </source>
</evidence>
<name>B0C9U2_ACAM1</name>
<dbReference type="eggNOG" id="ENOG50331PP">
    <property type="taxonomic scope" value="Bacteria"/>
</dbReference>
<reference evidence="1 2" key="1">
    <citation type="journal article" date="2008" name="Proc. Natl. Acad. Sci. U.S.A.">
        <title>Niche adaptation and genome expansion in the chlorophyll d-producing cyanobacterium Acaryochloris marina.</title>
        <authorList>
            <person name="Swingley W.D."/>
            <person name="Chen M."/>
            <person name="Cheung P.C."/>
            <person name="Conrad A.L."/>
            <person name="Dejesa L.C."/>
            <person name="Hao J."/>
            <person name="Honchak B.M."/>
            <person name="Karbach L.E."/>
            <person name="Kurdoglu A."/>
            <person name="Lahiri S."/>
            <person name="Mastrian S.D."/>
            <person name="Miyashita H."/>
            <person name="Page L."/>
            <person name="Ramakrishna P."/>
            <person name="Satoh S."/>
            <person name="Sattley W.M."/>
            <person name="Shimada Y."/>
            <person name="Taylor H.L."/>
            <person name="Tomo T."/>
            <person name="Tsuchiya T."/>
            <person name="Wang Z.T."/>
            <person name="Raymond J."/>
            <person name="Mimuro M."/>
            <person name="Blankenship R.E."/>
            <person name="Touchman J.W."/>
        </authorList>
    </citation>
    <scope>NUCLEOTIDE SEQUENCE [LARGE SCALE GENOMIC DNA]</scope>
    <source>
        <strain evidence="2">MBIC 11017</strain>
    </source>
</reference>
<evidence type="ECO:0000313" key="2">
    <source>
        <dbReference type="Proteomes" id="UP000000268"/>
    </source>
</evidence>
<organism evidence="1 2">
    <name type="scientific">Acaryochloris marina (strain MBIC 11017)</name>
    <dbReference type="NCBI Taxonomy" id="329726"/>
    <lineage>
        <taxon>Bacteria</taxon>
        <taxon>Bacillati</taxon>
        <taxon>Cyanobacteriota</taxon>
        <taxon>Cyanophyceae</taxon>
        <taxon>Acaryochloridales</taxon>
        <taxon>Acaryochloridaceae</taxon>
        <taxon>Acaryochloris</taxon>
    </lineage>
</organism>
<dbReference type="KEGG" id="amr:AM1_0316"/>
<accession>B0C9U2</accession>